<feature type="transmembrane region" description="Helical" evidence="6">
    <location>
        <begin position="394"/>
        <end position="413"/>
    </location>
</feature>
<comment type="similarity">
    <text evidence="2 6">Belongs to the multi antimicrobial extrusion (MATE) (TC 2.A.66.1) family.</text>
</comment>
<dbReference type="NCBIfam" id="TIGR00797">
    <property type="entry name" value="matE"/>
    <property type="match status" value="1"/>
</dbReference>
<dbReference type="OrthoDB" id="2126698at2759"/>
<keyword evidence="5 6" id="KW-0472">Membrane</keyword>
<dbReference type="GO" id="GO:0016020">
    <property type="term" value="C:membrane"/>
    <property type="evidence" value="ECO:0007669"/>
    <property type="project" value="UniProtKB-SubCell"/>
</dbReference>
<evidence type="ECO:0000256" key="1">
    <source>
        <dbReference type="ARBA" id="ARBA00004141"/>
    </source>
</evidence>
<feature type="transmembrane region" description="Helical" evidence="6">
    <location>
        <begin position="277"/>
        <end position="298"/>
    </location>
</feature>
<keyword evidence="8" id="KW-1185">Reference proteome</keyword>
<name>A0A6P5ETH9_ANACO</name>
<proteinExistence type="inferred from homology"/>
<reference evidence="9" key="2">
    <citation type="submission" date="2025-08" db="UniProtKB">
        <authorList>
            <consortium name="RefSeq"/>
        </authorList>
    </citation>
    <scope>IDENTIFICATION</scope>
    <source>
        <tissue evidence="9">Leaf</tissue>
    </source>
</reference>
<evidence type="ECO:0000256" key="3">
    <source>
        <dbReference type="ARBA" id="ARBA00022692"/>
    </source>
</evidence>
<dbReference type="PANTHER" id="PTHR11206">
    <property type="entry name" value="MULTIDRUG RESISTANCE PROTEIN"/>
    <property type="match status" value="1"/>
</dbReference>
<evidence type="ECO:0000313" key="8">
    <source>
        <dbReference type="Proteomes" id="UP000515123"/>
    </source>
</evidence>
<keyword evidence="3 6" id="KW-0812">Transmembrane</keyword>
<protein>
    <recommendedName>
        <fullName evidence="6">Protein DETOXIFICATION</fullName>
    </recommendedName>
    <alternativeName>
        <fullName evidence="6">Multidrug and toxic compound extrusion protein</fullName>
    </alternativeName>
</protein>
<feature type="transmembrane region" description="Helical" evidence="6">
    <location>
        <begin position="139"/>
        <end position="156"/>
    </location>
</feature>
<dbReference type="Gramene" id="Aco011140.1.mrna1">
    <property type="protein sequence ID" value="Aco011140.1.mrna1"/>
    <property type="gene ID" value="Aco011140.1.path1"/>
</dbReference>
<dbReference type="GeneID" id="109709124"/>
<feature type="transmembrane region" description="Helical" evidence="6">
    <location>
        <begin position="88"/>
        <end position="108"/>
    </location>
</feature>
<feature type="transmembrane region" description="Helical" evidence="6">
    <location>
        <begin position="318"/>
        <end position="340"/>
    </location>
</feature>
<dbReference type="Pfam" id="PF01554">
    <property type="entry name" value="MatE"/>
    <property type="match status" value="2"/>
</dbReference>
<evidence type="ECO:0000256" key="4">
    <source>
        <dbReference type="ARBA" id="ARBA00022989"/>
    </source>
</evidence>
<reference evidence="8" key="1">
    <citation type="journal article" date="2015" name="Nat. Genet.">
        <title>The pineapple genome and the evolution of CAM photosynthesis.</title>
        <authorList>
            <person name="Ming R."/>
            <person name="VanBuren R."/>
            <person name="Wai C.M."/>
            <person name="Tang H."/>
            <person name="Schatz M.C."/>
            <person name="Bowers J.E."/>
            <person name="Lyons E."/>
            <person name="Wang M.L."/>
            <person name="Chen J."/>
            <person name="Biggers E."/>
            <person name="Zhang J."/>
            <person name="Huang L."/>
            <person name="Zhang L."/>
            <person name="Miao W."/>
            <person name="Zhang J."/>
            <person name="Ye Z."/>
            <person name="Miao C."/>
            <person name="Lin Z."/>
            <person name="Wang H."/>
            <person name="Zhou H."/>
            <person name="Yim W.C."/>
            <person name="Priest H.D."/>
            <person name="Zheng C."/>
            <person name="Woodhouse M."/>
            <person name="Edger P.P."/>
            <person name="Guyot R."/>
            <person name="Guo H.B."/>
            <person name="Guo H."/>
            <person name="Zheng G."/>
            <person name="Singh R."/>
            <person name="Sharma A."/>
            <person name="Min X."/>
            <person name="Zheng Y."/>
            <person name="Lee H."/>
            <person name="Gurtowski J."/>
            <person name="Sedlazeck F.J."/>
            <person name="Harkess A."/>
            <person name="McKain M.R."/>
            <person name="Liao Z."/>
            <person name="Fang J."/>
            <person name="Liu J."/>
            <person name="Zhang X."/>
            <person name="Zhang Q."/>
            <person name="Hu W."/>
            <person name="Qin Y."/>
            <person name="Wang K."/>
            <person name="Chen L.Y."/>
            <person name="Shirley N."/>
            <person name="Lin Y.R."/>
            <person name="Liu L.Y."/>
            <person name="Hernandez A.G."/>
            <person name="Wright C.L."/>
            <person name="Bulone V."/>
            <person name="Tuskan G.A."/>
            <person name="Heath K."/>
            <person name="Zee F."/>
            <person name="Moore P.H."/>
            <person name="Sunkar R."/>
            <person name="Leebens-Mack J.H."/>
            <person name="Mockler T."/>
            <person name="Bennetzen J.L."/>
            <person name="Freeling M."/>
            <person name="Sankoff D."/>
            <person name="Paterson A.H."/>
            <person name="Zhu X."/>
            <person name="Yang X."/>
            <person name="Smith J.A."/>
            <person name="Cushman J.C."/>
            <person name="Paull R.E."/>
            <person name="Yu Q."/>
        </authorList>
    </citation>
    <scope>NUCLEOTIDE SEQUENCE [LARGE SCALE GENOMIC DNA]</scope>
    <source>
        <strain evidence="8">cv. F153</strain>
    </source>
</reference>
<evidence type="ECO:0000256" key="7">
    <source>
        <dbReference type="SAM" id="MobiDB-lite"/>
    </source>
</evidence>
<dbReference type="Proteomes" id="UP000515123">
    <property type="component" value="Linkage group 4"/>
</dbReference>
<evidence type="ECO:0000256" key="2">
    <source>
        <dbReference type="ARBA" id="ARBA00010199"/>
    </source>
</evidence>
<organism evidence="8 9">
    <name type="scientific">Ananas comosus</name>
    <name type="common">Pineapple</name>
    <name type="synonym">Ananas ananas</name>
    <dbReference type="NCBI Taxonomy" id="4615"/>
    <lineage>
        <taxon>Eukaryota</taxon>
        <taxon>Viridiplantae</taxon>
        <taxon>Streptophyta</taxon>
        <taxon>Embryophyta</taxon>
        <taxon>Tracheophyta</taxon>
        <taxon>Spermatophyta</taxon>
        <taxon>Magnoliopsida</taxon>
        <taxon>Liliopsida</taxon>
        <taxon>Poales</taxon>
        <taxon>Bromeliaceae</taxon>
        <taxon>Bromelioideae</taxon>
        <taxon>Ananas</taxon>
    </lineage>
</organism>
<comment type="subcellular location">
    <subcellularLocation>
        <location evidence="1">Membrane</location>
        <topology evidence="1">Multi-pass membrane protein</topology>
    </subcellularLocation>
</comment>
<feature type="region of interest" description="Disordered" evidence="7">
    <location>
        <begin position="1"/>
        <end position="20"/>
    </location>
</feature>
<sequence length="517" mass="55415">MDNSNKPDRAPCDEGAVVATTRATEDLKGSEGEEKVLNDGSMGWPNLHEVGEELVSLGRLVWPIMITSFLLYSRSVVSMLFLGRLGDAQLAGGSLAIAFANITGYSVLKGLAMGMEPICGQAYGAKKWAVLGQAFQKTLLLLLLAAAPISLLWLKMDSILLYLGQDKEITAQARDYLLFSLPDLLAQACLHPLRIFLRAQSLTRPLTFCATFAILLHAPINCFLVSYMGLGVRGVALASAWNTININLGLMGFLLLFDDVLKPWAGWASFPGDLREWGHLISLAVPSAVSVCLEWWWYEVMLILCGLLPDPQPNVAAMGVLIQTTGLVYVLPSSLSMGLSTRVGHELGAHRPARARLAASVGLYASAACGLLAFLFTVAVRHAWGRMFTDEPKILALTAAALPIVGFCELGNCPQTAGCGVLRGSARPTVGANINFSSFYLVGLPVAVLASLRLGLGFLGLWLGLVAAQASCAGLMMYTVRNMDWEAQAERAEKLTGVAGEEEKDDLEASLLAKATE</sequence>
<evidence type="ECO:0000313" key="9">
    <source>
        <dbReference type="RefSeq" id="XP_020086782.1"/>
    </source>
</evidence>
<evidence type="ECO:0000256" key="6">
    <source>
        <dbReference type="RuleBase" id="RU004914"/>
    </source>
</evidence>
<feature type="transmembrane region" description="Helical" evidence="6">
    <location>
        <begin position="60"/>
        <end position="82"/>
    </location>
</feature>
<dbReference type="GO" id="GO:0015297">
    <property type="term" value="F:antiporter activity"/>
    <property type="evidence" value="ECO:0007669"/>
    <property type="project" value="InterPro"/>
</dbReference>
<feature type="transmembrane region" description="Helical" evidence="6">
    <location>
        <begin position="458"/>
        <end position="478"/>
    </location>
</feature>
<dbReference type="GO" id="GO:1990961">
    <property type="term" value="P:xenobiotic detoxification by transmembrane export across the plasma membrane"/>
    <property type="evidence" value="ECO:0007669"/>
    <property type="project" value="InterPro"/>
</dbReference>
<accession>A0A6P5ETH9</accession>
<dbReference type="CDD" id="cd13132">
    <property type="entry name" value="MATE_eukaryotic"/>
    <property type="match status" value="1"/>
</dbReference>
<feature type="transmembrane region" description="Helical" evidence="6">
    <location>
        <begin position="361"/>
        <end position="382"/>
    </location>
</feature>
<feature type="transmembrane region" description="Helical" evidence="6">
    <location>
        <begin position="236"/>
        <end position="257"/>
    </location>
</feature>
<feature type="transmembrane region" description="Helical" evidence="6">
    <location>
        <begin position="209"/>
        <end position="230"/>
    </location>
</feature>
<keyword evidence="4 6" id="KW-1133">Transmembrane helix</keyword>
<dbReference type="InterPro" id="IPR045069">
    <property type="entry name" value="MATE_euk"/>
</dbReference>
<feature type="compositionally biased region" description="Basic and acidic residues" evidence="7">
    <location>
        <begin position="1"/>
        <end position="12"/>
    </location>
</feature>
<evidence type="ECO:0000256" key="5">
    <source>
        <dbReference type="ARBA" id="ARBA00023136"/>
    </source>
</evidence>
<dbReference type="RefSeq" id="XP_020086782.1">
    <property type="nucleotide sequence ID" value="XM_020231193.1"/>
</dbReference>
<dbReference type="AlphaFoldDB" id="A0A6P5ETH9"/>
<dbReference type="InterPro" id="IPR002528">
    <property type="entry name" value="MATE_fam"/>
</dbReference>
<feature type="transmembrane region" description="Helical" evidence="6">
    <location>
        <begin position="434"/>
        <end position="452"/>
    </location>
</feature>
<dbReference type="GO" id="GO:0042910">
    <property type="term" value="F:xenobiotic transmembrane transporter activity"/>
    <property type="evidence" value="ECO:0007669"/>
    <property type="project" value="InterPro"/>
</dbReference>
<gene>
    <name evidence="9" type="primary">LOC109709124</name>
</gene>